<feature type="coiled-coil region" evidence="1">
    <location>
        <begin position="51"/>
        <end position="78"/>
    </location>
</feature>
<organism evidence="3 4">
    <name type="scientific">Catenovulum sediminis</name>
    <dbReference type="NCBI Taxonomy" id="1740262"/>
    <lineage>
        <taxon>Bacteria</taxon>
        <taxon>Pseudomonadati</taxon>
        <taxon>Pseudomonadota</taxon>
        <taxon>Gammaproteobacteria</taxon>
        <taxon>Alteromonadales</taxon>
        <taxon>Alteromonadaceae</taxon>
        <taxon>Catenovulum</taxon>
    </lineage>
</organism>
<dbReference type="RefSeq" id="WP_350403177.1">
    <property type="nucleotide sequence ID" value="NZ_JBELOE010000284.1"/>
</dbReference>
<dbReference type="GO" id="GO:0008233">
    <property type="term" value="F:peptidase activity"/>
    <property type="evidence" value="ECO:0007669"/>
    <property type="project" value="UniProtKB-KW"/>
</dbReference>
<keyword evidence="4" id="KW-1185">Reference proteome</keyword>
<keyword evidence="3" id="KW-0378">Hydrolase</keyword>
<dbReference type="Proteomes" id="UP001467690">
    <property type="component" value="Unassembled WGS sequence"/>
</dbReference>
<dbReference type="PANTHER" id="PTHR38037">
    <property type="entry name" value="ZN_PROTEASE DOMAIN-CONTAINING PROTEIN"/>
    <property type="match status" value="1"/>
</dbReference>
<sequence length="246" mass="27810">MDFLNIRSILVCGSVTLFSGCALLQDSQPLSANNKNQINTAELVQMIKNNTERQLTQNDKLLKQNAQLKQQLTNLTKQIAEQPKSEPEQVQCHSSASETNGKAILGEVEWVYLPAIKKHLKARIDSGATTSSISATNIERFERDGEAWARFDMVHFDSALSVPMEARIVRTARIRQASFDKIERRIVVNLSLFLGEKLQQEAEFTLADRSEMDFPILLGREFLQDITLIDVGKQFLHAKYTEDKEG</sequence>
<feature type="domain" description="Retropepsin-like aspartic endopeptidase" evidence="2">
    <location>
        <begin position="104"/>
        <end position="238"/>
    </location>
</feature>
<reference evidence="3 4" key="1">
    <citation type="submission" date="2024-06" db="EMBL/GenBank/DDBJ databases">
        <authorList>
            <person name="Chen R.Y."/>
        </authorList>
    </citation>
    <scope>NUCLEOTIDE SEQUENCE [LARGE SCALE GENOMIC DNA]</scope>
    <source>
        <strain evidence="3 4">D2</strain>
    </source>
</reference>
<keyword evidence="1" id="KW-0175">Coiled coil</keyword>
<protein>
    <submittedName>
        <fullName evidence="3">ATP-dependent zinc protease</fullName>
    </submittedName>
</protein>
<evidence type="ECO:0000256" key="1">
    <source>
        <dbReference type="SAM" id="Coils"/>
    </source>
</evidence>
<keyword evidence="3" id="KW-0645">Protease</keyword>
<gene>
    <name evidence="3" type="ORF">ABS311_20005</name>
</gene>
<evidence type="ECO:0000259" key="2">
    <source>
        <dbReference type="Pfam" id="PF05618"/>
    </source>
</evidence>
<dbReference type="InterPro" id="IPR021109">
    <property type="entry name" value="Peptidase_aspartic_dom_sf"/>
</dbReference>
<dbReference type="GO" id="GO:0006508">
    <property type="term" value="P:proteolysis"/>
    <property type="evidence" value="ECO:0007669"/>
    <property type="project" value="UniProtKB-KW"/>
</dbReference>
<dbReference type="SUPFAM" id="SSF50630">
    <property type="entry name" value="Acid proteases"/>
    <property type="match status" value="1"/>
</dbReference>
<proteinExistence type="predicted"/>
<name>A0ABV1RNC8_9ALTE</name>
<dbReference type="InterPro" id="IPR008503">
    <property type="entry name" value="Asp_endopeptidase"/>
</dbReference>
<evidence type="ECO:0000313" key="4">
    <source>
        <dbReference type="Proteomes" id="UP001467690"/>
    </source>
</evidence>
<dbReference type="PROSITE" id="PS51257">
    <property type="entry name" value="PROKAR_LIPOPROTEIN"/>
    <property type="match status" value="1"/>
</dbReference>
<comment type="caution">
    <text evidence="3">The sequence shown here is derived from an EMBL/GenBank/DDBJ whole genome shotgun (WGS) entry which is preliminary data.</text>
</comment>
<dbReference type="EMBL" id="JBELOE010000284">
    <property type="protein sequence ID" value="MER2494167.1"/>
    <property type="molecule type" value="Genomic_DNA"/>
</dbReference>
<accession>A0ABV1RNC8</accession>
<evidence type="ECO:0000313" key="3">
    <source>
        <dbReference type="EMBL" id="MER2494167.1"/>
    </source>
</evidence>
<dbReference type="PANTHER" id="PTHR38037:SF2">
    <property type="entry name" value="ATP-DEPENDENT ZINC PROTEASE DOMAIN-CONTAINING PROTEIN-RELATED"/>
    <property type="match status" value="1"/>
</dbReference>
<dbReference type="Gene3D" id="2.40.70.10">
    <property type="entry name" value="Acid Proteases"/>
    <property type="match status" value="1"/>
</dbReference>
<dbReference type="Pfam" id="PF05618">
    <property type="entry name" value="Zn_protease"/>
    <property type="match status" value="1"/>
</dbReference>